<proteinExistence type="predicted"/>
<dbReference type="InterPro" id="IPR043502">
    <property type="entry name" value="DNA/RNA_pol_sf"/>
</dbReference>
<dbReference type="SUPFAM" id="SSF56672">
    <property type="entry name" value="DNA/RNA polymerases"/>
    <property type="match status" value="1"/>
</dbReference>
<name>A0A9D4ZHM8_ADICA</name>
<dbReference type="CDD" id="cd09272">
    <property type="entry name" value="RNase_HI_RT_Ty1"/>
    <property type="match status" value="1"/>
</dbReference>
<gene>
    <name evidence="1" type="ORF">GOP47_0009999</name>
</gene>
<dbReference type="GO" id="GO:0003676">
    <property type="term" value="F:nucleic acid binding"/>
    <property type="evidence" value="ECO:0007669"/>
    <property type="project" value="InterPro"/>
</dbReference>
<accession>A0A9D4ZHM8</accession>
<reference evidence="1" key="1">
    <citation type="submission" date="2021-01" db="EMBL/GenBank/DDBJ databases">
        <title>Adiantum capillus-veneris genome.</title>
        <authorList>
            <person name="Fang Y."/>
            <person name="Liao Q."/>
        </authorList>
    </citation>
    <scope>NUCLEOTIDE SEQUENCE</scope>
    <source>
        <strain evidence="1">H3</strain>
        <tissue evidence="1">Leaf</tissue>
    </source>
</reference>
<dbReference type="InterPro" id="IPR036397">
    <property type="entry name" value="RNaseH_sf"/>
</dbReference>
<dbReference type="Gene3D" id="3.30.420.10">
    <property type="entry name" value="Ribonuclease H-like superfamily/Ribonuclease H"/>
    <property type="match status" value="1"/>
</dbReference>
<dbReference type="Proteomes" id="UP000886520">
    <property type="component" value="Chromosome 9"/>
</dbReference>
<dbReference type="AlphaFoldDB" id="A0A9D4ZHM8"/>
<dbReference type="EMBL" id="JABFUD020000009">
    <property type="protein sequence ID" value="KAI5075923.1"/>
    <property type="molecule type" value="Genomic_DNA"/>
</dbReference>
<evidence type="ECO:0000313" key="1">
    <source>
        <dbReference type="EMBL" id="KAI5075923.1"/>
    </source>
</evidence>
<dbReference type="PANTHER" id="PTHR11439:SF467">
    <property type="entry name" value="INTEGRASE CATALYTIC DOMAIN-CONTAINING PROTEIN"/>
    <property type="match status" value="1"/>
</dbReference>
<comment type="caution">
    <text evidence="1">The sequence shown here is derived from an EMBL/GenBank/DDBJ whole genome shotgun (WGS) entry which is preliminary data.</text>
</comment>
<dbReference type="OrthoDB" id="1296716at2759"/>
<organism evidence="1 2">
    <name type="scientific">Adiantum capillus-veneris</name>
    <name type="common">Maidenhair fern</name>
    <dbReference type="NCBI Taxonomy" id="13818"/>
    <lineage>
        <taxon>Eukaryota</taxon>
        <taxon>Viridiplantae</taxon>
        <taxon>Streptophyta</taxon>
        <taxon>Embryophyta</taxon>
        <taxon>Tracheophyta</taxon>
        <taxon>Polypodiopsida</taxon>
        <taxon>Polypodiidae</taxon>
        <taxon>Polypodiales</taxon>
        <taxon>Pteridineae</taxon>
        <taxon>Pteridaceae</taxon>
        <taxon>Vittarioideae</taxon>
        <taxon>Adiantum</taxon>
    </lineage>
</organism>
<keyword evidence="2" id="KW-1185">Reference proteome</keyword>
<evidence type="ECO:0000313" key="2">
    <source>
        <dbReference type="Proteomes" id="UP000886520"/>
    </source>
</evidence>
<dbReference type="PANTHER" id="PTHR11439">
    <property type="entry name" value="GAG-POL-RELATED RETROTRANSPOSON"/>
    <property type="match status" value="1"/>
</dbReference>
<evidence type="ECO:0008006" key="3">
    <source>
        <dbReference type="Google" id="ProtNLM"/>
    </source>
</evidence>
<sequence>MDKIPYASAVGSLMYAMISTHPDIAFAVGVVSQYMSNPSKKHWEAVKGILRYLKATKSMHICYGSQELSVKGFTDSDYAGDLDNRRSTSGYVFTLAGGAISWRSRLQDCVTQSTTEAEYVAASKACKESIWLNRLVTDLGIKEEMPVLYCDSQSAIQLARNPVYHSKTKHVDVKYHFIREMLEDKQLQLVKVHTTENPADLLTKGLPSETFAHFRKQLSVG</sequence>
<protein>
    <recommendedName>
        <fullName evidence="3">Retrovirus-related Pol polyprotein from transposon TNT 1-94</fullName>
    </recommendedName>
</protein>